<gene>
    <name evidence="1" type="ORF">BDA99DRAFT_557033</name>
</gene>
<dbReference type="InterPro" id="IPR043129">
    <property type="entry name" value="ATPase_NBD"/>
</dbReference>
<dbReference type="EMBL" id="JAIXMP010000006">
    <property type="protein sequence ID" value="KAI9271822.1"/>
    <property type="molecule type" value="Genomic_DNA"/>
</dbReference>
<accession>A0AAD5K6R9</accession>
<organism evidence="1 2">
    <name type="scientific">Phascolomyces articulosus</name>
    <dbReference type="NCBI Taxonomy" id="60185"/>
    <lineage>
        <taxon>Eukaryota</taxon>
        <taxon>Fungi</taxon>
        <taxon>Fungi incertae sedis</taxon>
        <taxon>Mucoromycota</taxon>
        <taxon>Mucoromycotina</taxon>
        <taxon>Mucoromycetes</taxon>
        <taxon>Mucorales</taxon>
        <taxon>Lichtheimiaceae</taxon>
        <taxon>Phascolomyces</taxon>
    </lineage>
</organism>
<dbReference type="SUPFAM" id="SSF53067">
    <property type="entry name" value="Actin-like ATPase domain"/>
    <property type="match status" value="2"/>
</dbReference>
<dbReference type="Gene3D" id="3.30.420.40">
    <property type="match status" value="1"/>
</dbReference>
<dbReference type="PANTHER" id="PTHR14187:SF5">
    <property type="entry name" value="HEAT SHOCK 70 KDA PROTEIN 12A"/>
    <property type="match status" value="1"/>
</dbReference>
<dbReference type="PANTHER" id="PTHR14187">
    <property type="entry name" value="ALPHA KINASE/ELONGATION FACTOR 2 KINASE"/>
    <property type="match status" value="1"/>
</dbReference>
<dbReference type="Proteomes" id="UP001209540">
    <property type="component" value="Unassembled WGS sequence"/>
</dbReference>
<proteinExistence type="predicted"/>
<comment type="caution">
    <text evidence="1">The sequence shown here is derived from an EMBL/GenBank/DDBJ whole genome shotgun (WGS) entry which is preliminary data.</text>
</comment>
<sequence>MSQSDQQQSSEYKVIIAYDFGTTYSGAAYAFTHSSPVEVFDIQKWPHKAGNFSPKVPTLSVYPRRIQQQQTGLTLSEWGHGAKKAMLKPAATKQNILLSRFKLQLDESLNCPPLENGLTPVQAVADYLSALHKHTLDELTRGFAKNYGPDTFRYCLTVPALWSDKAKQLMRQAAIEAGVISRSDPSDRLVLISEPEAAALYCEETMIDQVQLHDNDRFMVCDAGGGTVDLIVFQVNFTDPEECSPSENGNDTHNNINNVAKRKKRQLKEVTKGMGESCGSVFLDGHFHELLEEKLGTHVMSKIYPREMNDLMDQFIDKIKPEFNGTDDYFISLPRSVELNNLPASLRDSDDGSLEEGILTLSGQELKEKVFDPVVNKVISLIDQQYQQIPDHRLNFLFLVGGFGSSKYLYQRIQNVFQNTKVNQIVYPAERAALAVVRGAAYYGLNPRVVVSRVSRRTYGTRATLPYDDKIDPPSKRVVKPDGSVRCNDGFYVYVKKNDVLEVDRCIEEEFSIYYGQDKSVDLDIYATEDDIIPRYCDAAGVHCISDISVPVPTMPDMKMGEKLYFSLRMYFGTTEIRMEIEFSTGQKYNVYGDFDATDNYSS</sequence>
<evidence type="ECO:0008006" key="3">
    <source>
        <dbReference type="Google" id="ProtNLM"/>
    </source>
</evidence>
<dbReference type="AlphaFoldDB" id="A0AAD5K6R9"/>
<dbReference type="CDD" id="cd10229">
    <property type="entry name" value="ASKHA_NBD_HSP70_HSPA12"/>
    <property type="match status" value="1"/>
</dbReference>
<reference evidence="1" key="1">
    <citation type="journal article" date="2022" name="IScience">
        <title>Evolution of zygomycete secretomes and the origins of terrestrial fungal ecologies.</title>
        <authorList>
            <person name="Chang Y."/>
            <person name="Wang Y."/>
            <person name="Mondo S."/>
            <person name="Ahrendt S."/>
            <person name="Andreopoulos W."/>
            <person name="Barry K."/>
            <person name="Beard J."/>
            <person name="Benny G.L."/>
            <person name="Blankenship S."/>
            <person name="Bonito G."/>
            <person name="Cuomo C."/>
            <person name="Desiro A."/>
            <person name="Gervers K.A."/>
            <person name="Hundley H."/>
            <person name="Kuo A."/>
            <person name="LaButti K."/>
            <person name="Lang B.F."/>
            <person name="Lipzen A."/>
            <person name="O'Donnell K."/>
            <person name="Pangilinan J."/>
            <person name="Reynolds N."/>
            <person name="Sandor L."/>
            <person name="Smith M.E."/>
            <person name="Tsang A."/>
            <person name="Grigoriev I.V."/>
            <person name="Stajich J.E."/>
            <person name="Spatafora J.W."/>
        </authorList>
    </citation>
    <scope>NUCLEOTIDE SEQUENCE</scope>
    <source>
        <strain evidence="1">RSA 2281</strain>
    </source>
</reference>
<reference evidence="1" key="2">
    <citation type="submission" date="2023-02" db="EMBL/GenBank/DDBJ databases">
        <authorList>
            <consortium name="DOE Joint Genome Institute"/>
            <person name="Mondo S.J."/>
            <person name="Chang Y."/>
            <person name="Wang Y."/>
            <person name="Ahrendt S."/>
            <person name="Andreopoulos W."/>
            <person name="Barry K."/>
            <person name="Beard J."/>
            <person name="Benny G.L."/>
            <person name="Blankenship S."/>
            <person name="Bonito G."/>
            <person name="Cuomo C."/>
            <person name="Desiro A."/>
            <person name="Gervers K.A."/>
            <person name="Hundley H."/>
            <person name="Kuo A."/>
            <person name="LaButti K."/>
            <person name="Lang B.F."/>
            <person name="Lipzen A."/>
            <person name="O'Donnell K."/>
            <person name="Pangilinan J."/>
            <person name="Reynolds N."/>
            <person name="Sandor L."/>
            <person name="Smith M.W."/>
            <person name="Tsang A."/>
            <person name="Grigoriev I.V."/>
            <person name="Stajich J.E."/>
            <person name="Spatafora J.W."/>
        </authorList>
    </citation>
    <scope>NUCLEOTIDE SEQUENCE</scope>
    <source>
        <strain evidence="1">RSA 2281</strain>
    </source>
</reference>
<name>A0AAD5K6R9_9FUNG</name>
<protein>
    <recommendedName>
        <fullName evidence="3">Actin-like ATPase domain-containing protein</fullName>
    </recommendedName>
</protein>
<keyword evidence="2" id="KW-1185">Reference proteome</keyword>
<evidence type="ECO:0000313" key="2">
    <source>
        <dbReference type="Proteomes" id="UP001209540"/>
    </source>
</evidence>
<evidence type="ECO:0000313" key="1">
    <source>
        <dbReference type="EMBL" id="KAI9271822.1"/>
    </source>
</evidence>